<name>A0ABR3MXS3_9TELE</name>
<keyword evidence="1" id="KW-0472">Membrane</keyword>
<protein>
    <submittedName>
        <fullName evidence="2">Uncharacterized protein</fullName>
    </submittedName>
</protein>
<dbReference type="Proteomes" id="UP001558613">
    <property type="component" value="Unassembled WGS sequence"/>
</dbReference>
<proteinExistence type="predicted"/>
<evidence type="ECO:0000313" key="2">
    <source>
        <dbReference type="EMBL" id="KAL1269415.1"/>
    </source>
</evidence>
<evidence type="ECO:0000256" key="1">
    <source>
        <dbReference type="SAM" id="Phobius"/>
    </source>
</evidence>
<gene>
    <name evidence="2" type="ORF">QQF64_031704</name>
</gene>
<sequence>MKRRLQVIHLPNKEQQMHTITLSMTQWLCVCVHVCMSVYFLPKTPQQTTCRRQWTQTPPSLLPFSNTHNPTSDPHITHLHWTYTCALKKRMQPK</sequence>
<keyword evidence="1" id="KW-1133">Transmembrane helix</keyword>
<feature type="transmembrane region" description="Helical" evidence="1">
    <location>
        <begin position="20"/>
        <end position="41"/>
    </location>
</feature>
<comment type="caution">
    <text evidence="2">The sequence shown here is derived from an EMBL/GenBank/DDBJ whole genome shotgun (WGS) entry which is preliminary data.</text>
</comment>
<keyword evidence="1" id="KW-0812">Transmembrane</keyword>
<keyword evidence="3" id="KW-1185">Reference proteome</keyword>
<organism evidence="2 3">
    <name type="scientific">Cirrhinus molitorella</name>
    <name type="common">mud carp</name>
    <dbReference type="NCBI Taxonomy" id="172907"/>
    <lineage>
        <taxon>Eukaryota</taxon>
        <taxon>Metazoa</taxon>
        <taxon>Chordata</taxon>
        <taxon>Craniata</taxon>
        <taxon>Vertebrata</taxon>
        <taxon>Euteleostomi</taxon>
        <taxon>Actinopterygii</taxon>
        <taxon>Neopterygii</taxon>
        <taxon>Teleostei</taxon>
        <taxon>Ostariophysi</taxon>
        <taxon>Cypriniformes</taxon>
        <taxon>Cyprinidae</taxon>
        <taxon>Labeoninae</taxon>
        <taxon>Labeonini</taxon>
        <taxon>Cirrhinus</taxon>
    </lineage>
</organism>
<accession>A0ABR3MXS3</accession>
<evidence type="ECO:0000313" key="3">
    <source>
        <dbReference type="Proteomes" id="UP001558613"/>
    </source>
</evidence>
<dbReference type="EMBL" id="JAYMGO010000008">
    <property type="protein sequence ID" value="KAL1269415.1"/>
    <property type="molecule type" value="Genomic_DNA"/>
</dbReference>
<reference evidence="2 3" key="1">
    <citation type="submission" date="2023-09" db="EMBL/GenBank/DDBJ databases">
        <authorList>
            <person name="Wang M."/>
        </authorList>
    </citation>
    <scope>NUCLEOTIDE SEQUENCE [LARGE SCALE GENOMIC DNA]</scope>
    <source>
        <strain evidence="2">GT-2023</strain>
        <tissue evidence="2">Liver</tissue>
    </source>
</reference>